<accession>A0A8J3ICD6</accession>
<dbReference type="InterPro" id="IPR006336">
    <property type="entry name" value="GCS2"/>
</dbReference>
<organism evidence="2 3">
    <name type="scientific">Ktedonospora formicarum</name>
    <dbReference type="NCBI Taxonomy" id="2778364"/>
    <lineage>
        <taxon>Bacteria</taxon>
        <taxon>Bacillati</taxon>
        <taxon>Chloroflexota</taxon>
        <taxon>Ktedonobacteria</taxon>
        <taxon>Ktedonobacterales</taxon>
        <taxon>Ktedonobacteraceae</taxon>
        <taxon>Ktedonospora</taxon>
    </lineage>
</organism>
<name>A0A8J3ICD6_9CHLR</name>
<dbReference type="Gene3D" id="3.30.590.20">
    <property type="match status" value="1"/>
</dbReference>
<comment type="caution">
    <text evidence="2">The sequence shown here is derived from an EMBL/GenBank/DDBJ whole genome shotgun (WGS) entry which is preliminary data.</text>
</comment>
<protein>
    <recommendedName>
        <fullName evidence="4">Glutamate--cysteine ligase</fullName>
    </recommendedName>
</protein>
<dbReference type="Proteomes" id="UP000612362">
    <property type="component" value="Unassembled WGS sequence"/>
</dbReference>
<evidence type="ECO:0008006" key="4">
    <source>
        <dbReference type="Google" id="ProtNLM"/>
    </source>
</evidence>
<sequence length="366" mass="40802">MFTFGIEHEIAFLDHMGQFADFRSLDFNDLAALIESLPLYHGDYPRLRVGRTGIRRKRWYIEGFDRHDEQGNVNGFLPKGTEIRTTPCASIKEAIEELSASFESLRVVATEAGFTPVLTSFHPYRSEVEPLVPFNAYERATLQRSAGERAALLALLTFGPDLNIAYQGLSEEAALDVGMKFMYYSPYILPFSYSSPFWCGEPWNGFSVRTAQRTGRRAIVNVFLSPDSRLRERFPGIIKSARIPGEVGRIEFKACDSCDQFSLYAGLLALLKGLLIDTTLPGRALEPDIALHQHSARFGLDNATIAAGSRLVVDAAQRALDTDADALYLAPLLAMLHHYEPPARRLLASFSANGSIEAALRQTYQR</sequence>
<reference evidence="2" key="1">
    <citation type="submission" date="2020-10" db="EMBL/GenBank/DDBJ databases">
        <title>Taxonomic study of unclassified bacteria belonging to the class Ktedonobacteria.</title>
        <authorList>
            <person name="Yabe S."/>
            <person name="Wang C.M."/>
            <person name="Zheng Y."/>
            <person name="Sakai Y."/>
            <person name="Cavaletti L."/>
            <person name="Monciardini P."/>
            <person name="Donadio S."/>
        </authorList>
    </citation>
    <scope>NUCLEOTIDE SEQUENCE</scope>
    <source>
        <strain evidence="2">SOSP1-1</strain>
    </source>
</reference>
<keyword evidence="3" id="KW-1185">Reference proteome</keyword>
<dbReference type="GO" id="GO:0042398">
    <property type="term" value="P:modified amino acid biosynthetic process"/>
    <property type="evidence" value="ECO:0007669"/>
    <property type="project" value="InterPro"/>
</dbReference>
<dbReference type="GO" id="GO:0004357">
    <property type="term" value="F:glutamate-cysteine ligase activity"/>
    <property type="evidence" value="ECO:0007669"/>
    <property type="project" value="UniProtKB-EC"/>
</dbReference>
<dbReference type="InterPro" id="IPR014746">
    <property type="entry name" value="Gln_synth/guanido_kin_cat_dom"/>
</dbReference>
<dbReference type="Pfam" id="PF04107">
    <property type="entry name" value="GCS2"/>
    <property type="match status" value="1"/>
</dbReference>
<dbReference type="AlphaFoldDB" id="A0A8J3ICD6"/>
<evidence type="ECO:0000256" key="1">
    <source>
        <dbReference type="ARBA" id="ARBA00048819"/>
    </source>
</evidence>
<dbReference type="SUPFAM" id="SSF55931">
    <property type="entry name" value="Glutamine synthetase/guanido kinase"/>
    <property type="match status" value="1"/>
</dbReference>
<dbReference type="RefSeq" id="WP_220198634.1">
    <property type="nucleotide sequence ID" value="NZ_BNJF01000005.1"/>
</dbReference>
<evidence type="ECO:0000313" key="3">
    <source>
        <dbReference type="Proteomes" id="UP000612362"/>
    </source>
</evidence>
<proteinExistence type="predicted"/>
<evidence type="ECO:0000313" key="2">
    <source>
        <dbReference type="EMBL" id="GHO49519.1"/>
    </source>
</evidence>
<dbReference type="EMBL" id="BNJF01000005">
    <property type="protein sequence ID" value="GHO49519.1"/>
    <property type="molecule type" value="Genomic_DNA"/>
</dbReference>
<gene>
    <name evidence="2" type="ORF">KSX_76820</name>
</gene>
<comment type="catalytic activity">
    <reaction evidence="1">
        <text>L-cysteine + L-glutamate + ATP = gamma-L-glutamyl-L-cysteine + ADP + phosphate + H(+)</text>
        <dbReference type="Rhea" id="RHEA:13285"/>
        <dbReference type="ChEBI" id="CHEBI:15378"/>
        <dbReference type="ChEBI" id="CHEBI:29985"/>
        <dbReference type="ChEBI" id="CHEBI:30616"/>
        <dbReference type="ChEBI" id="CHEBI:35235"/>
        <dbReference type="ChEBI" id="CHEBI:43474"/>
        <dbReference type="ChEBI" id="CHEBI:58173"/>
        <dbReference type="ChEBI" id="CHEBI:456216"/>
        <dbReference type="EC" id="6.3.2.2"/>
    </reaction>
</comment>